<dbReference type="InterPro" id="IPR046864">
    <property type="entry name" value="VasX_N"/>
</dbReference>
<proteinExistence type="predicted"/>
<name>A0A504JCS9_9FLAO</name>
<dbReference type="EMBL" id="VFWZ01000004">
    <property type="protein sequence ID" value="TPN85423.1"/>
    <property type="molecule type" value="Genomic_DNA"/>
</dbReference>
<feature type="transmembrane region" description="Helical" evidence="2">
    <location>
        <begin position="798"/>
        <end position="828"/>
    </location>
</feature>
<comment type="caution">
    <text evidence="4">The sequence shown here is derived from an EMBL/GenBank/DDBJ whole genome shotgun (WGS) entry which is preliminary data.</text>
</comment>
<feature type="compositionally biased region" description="Polar residues" evidence="1">
    <location>
        <begin position="1"/>
        <end position="15"/>
    </location>
</feature>
<dbReference type="Pfam" id="PF20249">
    <property type="entry name" value="VasX_N"/>
    <property type="match status" value="1"/>
</dbReference>
<keyword evidence="2" id="KW-1133">Transmembrane helix</keyword>
<dbReference type="OrthoDB" id="1187928at2"/>
<dbReference type="Proteomes" id="UP000315540">
    <property type="component" value="Unassembled WGS sequence"/>
</dbReference>
<feature type="transmembrane region" description="Helical" evidence="2">
    <location>
        <begin position="772"/>
        <end position="792"/>
    </location>
</feature>
<keyword evidence="2" id="KW-0472">Membrane</keyword>
<evidence type="ECO:0000256" key="2">
    <source>
        <dbReference type="SAM" id="Phobius"/>
    </source>
</evidence>
<dbReference type="CDD" id="cd20707">
    <property type="entry name" value="MIX_III"/>
    <property type="match status" value="1"/>
</dbReference>
<keyword evidence="2" id="KW-0812">Transmembrane</keyword>
<dbReference type="RefSeq" id="WP_140594669.1">
    <property type="nucleotide sequence ID" value="NZ_VFWZ01000004.1"/>
</dbReference>
<reference evidence="4 5" key="1">
    <citation type="submission" date="2019-06" db="EMBL/GenBank/DDBJ databases">
        <authorList>
            <person name="Meng X."/>
        </authorList>
    </citation>
    <scope>NUCLEOTIDE SEQUENCE [LARGE SCALE GENOMIC DNA]</scope>
    <source>
        <strain evidence="4 5">M625</strain>
    </source>
</reference>
<feature type="region of interest" description="Disordered" evidence="1">
    <location>
        <begin position="1"/>
        <end position="24"/>
    </location>
</feature>
<feature type="domain" description="Toxin VasX N-terminal region" evidence="3">
    <location>
        <begin position="43"/>
        <end position="220"/>
    </location>
</feature>
<dbReference type="AlphaFoldDB" id="A0A504JCS9"/>
<keyword evidence="5" id="KW-1185">Reference proteome</keyword>
<sequence length="1098" mass="123161">MATDTAPTQQETTGADTPADHTEGANMTTFCVNENEELCINFENKIRLYFLRYGLFAKHRKEEHLIVPQSAEDEEAEIIVLENAPTITTTDPDPEAEPDPDSNEIKHFYVAPTALNSGYLYLFDEDDKDLFYEYKIHIDGRAATVYEPVYEEEQRKETGELLDIREPSGEMEVNKHFKEGQKLWIGFSNVQWPAKYHEKMRTASADEKRQKGMVFIDCSGFERGGTSNQEHVKTYQEIRATFTEDQKASKDWMENTLEAVQKHDANLGESENPPIWKDMFVTLPDPIGCALDITKAICKEIIEHRAYIECARSGRDADVVARAMINGEAPDTYTSIEQDRVAMFSLAQMTYKLVYNDEEMIEMYDGGVPRTRRSQSDRQISRHGIRYRDDGIEGIDRQKLENVLGFTTRKTNRRLIRNLQNDLCVFIKHQYYEEAYIHHKGGTPYNILEGKLACMQPCRVLAINPRDIDRSMDLENNAELEIEDQQHLLHSQCVVDFLLKESDIPVYDVFKEDIEIDQSQSPSDSYWIDFTNKIAGYINSSIETYAERSVIQIMTQETVFTHLEARFTGVKIKTLTPGGQSTPVIDFRTSNFQEVLARSNAQLDTSRLTSHTYRARTNPSNFITRFRQQGSQIDILGTNSRGTLARIPIITTESREVTVQSPRAETASNIQGSSAFTGSLALLQAFNIANAFNGLSEPQNQDLFGYVSFAGTAADFTAASLAYTQSVSSSLAGSSSLSAATRYIGLAGSGVTVIMCGWSAHRRGQSRDSDAALAYAGAAAAFSIATIAGLTATTTTGAAIATAVFGSTALLGPIGWIAGAIAIGLYMLATWLTDSHLEAFFKNFSFSDNISFPLNGRTTCEYNRDFFASRTVLSNLNNTFSVFGDMDMRHINSFKDELAILTNMVVFYNIQLAASGNRNSRFQFDRESGFLSQRVSLHTEFTATLTVGNFLLAKEQLDYRVFYASGGMGRDVIYEIQPQQIGDIVIEPDPENNTRTNAAIRFRIPHDQLTSNPVGDHRILFVFRLDLGGGNYFPALYESDAGQEKYIYTSASILSDIYRMDRQGNLEDMPLPVLGRFGATEVKIATLSTIYNDKLWRN</sequence>
<gene>
    <name evidence="4" type="ORF">FHK87_15525</name>
</gene>
<evidence type="ECO:0000259" key="3">
    <source>
        <dbReference type="Pfam" id="PF20249"/>
    </source>
</evidence>
<evidence type="ECO:0000313" key="4">
    <source>
        <dbReference type="EMBL" id="TPN85423.1"/>
    </source>
</evidence>
<evidence type="ECO:0000256" key="1">
    <source>
        <dbReference type="SAM" id="MobiDB-lite"/>
    </source>
</evidence>
<feature type="transmembrane region" description="Helical" evidence="2">
    <location>
        <begin position="743"/>
        <end position="760"/>
    </location>
</feature>
<organism evidence="4 5">
    <name type="scientific">Aquimarina algicola</name>
    <dbReference type="NCBI Taxonomy" id="2589995"/>
    <lineage>
        <taxon>Bacteria</taxon>
        <taxon>Pseudomonadati</taxon>
        <taxon>Bacteroidota</taxon>
        <taxon>Flavobacteriia</taxon>
        <taxon>Flavobacteriales</taxon>
        <taxon>Flavobacteriaceae</taxon>
        <taxon>Aquimarina</taxon>
    </lineage>
</organism>
<protein>
    <recommendedName>
        <fullName evidence="3">Toxin VasX N-terminal region domain-containing protein</fullName>
    </recommendedName>
</protein>
<accession>A0A504JCS9</accession>
<evidence type="ECO:0000313" key="5">
    <source>
        <dbReference type="Proteomes" id="UP000315540"/>
    </source>
</evidence>